<sequence>MFVASSHPIGRSRRLPLTASRRSRGLSLLQSSSTSTWLQIERKCLFMNDAIAAFGSAIASSSQHRTSAACTTATGFCCCHHRQRLLLLFYFSLVAKLVARCSACSPWPPFEEAANGVVIATEKTLPSILVEEASVSLLFVRVFLLSAMPCGPENSVINTKYRGGIKVY</sequence>
<evidence type="ECO:0000313" key="1">
    <source>
        <dbReference type="EMBL" id="RYQ91728.1"/>
    </source>
</evidence>
<dbReference type="EMBL" id="SDMP01000019">
    <property type="protein sequence ID" value="RYQ91728.1"/>
    <property type="molecule type" value="Genomic_DNA"/>
</dbReference>
<protein>
    <submittedName>
        <fullName evidence="1">Uncharacterized protein</fullName>
    </submittedName>
</protein>
<dbReference type="AlphaFoldDB" id="A0A444XPT0"/>
<reference evidence="1 2" key="1">
    <citation type="submission" date="2019-01" db="EMBL/GenBank/DDBJ databases">
        <title>Sequencing of cultivated peanut Arachis hypogaea provides insights into genome evolution and oil improvement.</title>
        <authorList>
            <person name="Chen X."/>
        </authorList>
    </citation>
    <scope>NUCLEOTIDE SEQUENCE [LARGE SCALE GENOMIC DNA]</scope>
    <source>
        <strain evidence="2">cv. Fuhuasheng</strain>
        <tissue evidence="1">Leaves</tissue>
    </source>
</reference>
<name>A0A444XPT0_ARAHY</name>
<keyword evidence="2" id="KW-1185">Reference proteome</keyword>
<comment type="caution">
    <text evidence="1">The sequence shown here is derived from an EMBL/GenBank/DDBJ whole genome shotgun (WGS) entry which is preliminary data.</text>
</comment>
<evidence type="ECO:0000313" key="2">
    <source>
        <dbReference type="Proteomes" id="UP000289738"/>
    </source>
</evidence>
<dbReference type="Proteomes" id="UP000289738">
    <property type="component" value="Chromosome B09"/>
</dbReference>
<organism evidence="1 2">
    <name type="scientific">Arachis hypogaea</name>
    <name type="common">Peanut</name>
    <dbReference type="NCBI Taxonomy" id="3818"/>
    <lineage>
        <taxon>Eukaryota</taxon>
        <taxon>Viridiplantae</taxon>
        <taxon>Streptophyta</taxon>
        <taxon>Embryophyta</taxon>
        <taxon>Tracheophyta</taxon>
        <taxon>Spermatophyta</taxon>
        <taxon>Magnoliopsida</taxon>
        <taxon>eudicotyledons</taxon>
        <taxon>Gunneridae</taxon>
        <taxon>Pentapetalae</taxon>
        <taxon>rosids</taxon>
        <taxon>fabids</taxon>
        <taxon>Fabales</taxon>
        <taxon>Fabaceae</taxon>
        <taxon>Papilionoideae</taxon>
        <taxon>50 kb inversion clade</taxon>
        <taxon>dalbergioids sensu lato</taxon>
        <taxon>Dalbergieae</taxon>
        <taxon>Pterocarpus clade</taxon>
        <taxon>Arachis</taxon>
    </lineage>
</organism>
<accession>A0A444XPT0</accession>
<gene>
    <name evidence="1" type="ORF">Ahy_B09g097734</name>
</gene>
<proteinExistence type="predicted"/>